<dbReference type="Proteomes" id="UP000050360">
    <property type="component" value="Unassembled WGS sequence"/>
</dbReference>
<evidence type="ECO:0000256" key="1">
    <source>
        <dbReference type="SAM" id="MobiDB-lite"/>
    </source>
</evidence>
<evidence type="ECO:0000256" key="2">
    <source>
        <dbReference type="SAM" id="Phobius"/>
    </source>
</evidence>
<feature type="region of interest" description="Disordered" evidence="1">
    <location>
        <begin position="430"/>
        <end position="450"/>
    </location>
</feature>
<dbReference type="AlphaFoldDB" id="A0A0P8AIH2"/>
<dbReference type="InterPro" id="IPR018905">
    <property type="entry name" value="A-galactase_NEW3"/>
</dbReference>
<feature type="region of interest" description="Disordered" evidence="1">
    <location>
        <begin position="233"/>
        <end position="270"/>
    </location>
</feature>
<sequence length="481" mass="48794">MRTICMKQQMIISMMLLLLAIPASSAVATITVGAISYDSTVVKDESITISSSVTASTVTGTLTVDVTLTDNSGLFNIPTPVQQLQFTTNGTKAISWTIKATSSGTGAAPFTITGSGDDGSNGVRTSSSAVTVKDRPVISISASSDVSTIATGGSASVSYVVSNDASVGASDATNVNVTLVLPAGWSLSSGTNPYALGSIAPGASMSGSWTVRADSPAASNTLTLNAGSSIPGGTVSGTVSITGPSGSGDGGSSGSGGSGGGGGGGRSGENVSNIEVIEKYDLQISKDALTSYRFTDKKNPMMYVNITGNTTLGIITASVEVLKNTSTLVSFPPEGLVYKNANIWVGTAGFATPKNIKDALIKFRVANSWMSENSVQNSAMVLEKWNGSNWIQLGTEFVSKDDTYSYFEGRTNSFSPFAIVAKAGGAQPAATVTSTPAGTPTPGSTGKPGSGDAGGISPWLIAVIVIVIIAAAVYFLARKKR</sequence>
<reference evidence="4 5" key="1">
    <citation type="submission" date="2015-09" db="EMBL/GenBank/DDBJ databases">
        <title>A metagenomics-based metabolic model of nitrate-dependent anaerobic oxidation of methane by Methanoperedens-like archaea.</title>
        <authorList>
            <person name="Arshad A."/>
            <person name="Speth D.R."/>
            <person name="De Graaf R.M."/>
            <person name="Op Den Camp H.J."/>
            <person name="Jetten M.S."/>
            <person name="Welte C.U."/>
        </authorList>
    </citation>
    <scope>NUCLEOTIDE SEQUENCE [LARGE SCALE GENOMIC DNA]</scope>
</reference>
<dbReference type="InterPro" id="IPR026453">
    <property type="entry name" value="PGF_pre_PGF"/>
</dbReference>
<dbReference type="NCBIfam" id="TIGR04213">
    <property type="entry name" value="PGF_pre_PGF"/>
    <property type="match status" value="1"/>
</dbReference>
<feature type="compositionally biased region" description="Low complexity" evidence="1">
    <location>
        <begin position="233"/>
        <end position="244"/>
    </location>
</feature>
<feature type="compositionally biased region" description="Low complexity" evidence="1">
    <location>
        <begin position="430"/>
        <end position="445"/>
    </location>
</feature>
<keyword evidence="2" id="KW-0812">Transmembrane</keyword>
<feature type="transmembrane region" description="Helical" evidence="2">
    <location>
        <begin position="456"/>
        <end position="477"/>
    </location>
</feature>
<keyword evidence="2" id="KW-1133">Transmembrane helix</keyword>
<organism evidence="4 5">
    <name type="scientific">Candidatus Methanoperedens nitratireducens</name>
    <dbReference type="NCBI Taxonomy" id="1392998"/>
    <lineage>
        <taxon>Archaea</taxon>
        <taxon>Methanobacteriati</taxon>
        <taxon>Methanobacteriota</taxon>
        <taxon>Stenosarchaea group</taxon>
        <taxon>Methanomicrobia</taxon>
        <taxon>Methanosarcinales</taxon>
        <taxon>ANME-2 cluster</taxon>
        <taxon>Candidatus Methanoperedentaceae</taxon>
        <taxon>Candidatus Methanoperedens</taxon>
    </lineage>
</organism>
<gene>
    <name evidence="4" type="ORF">MPEBLZ_01063</name>
</gene>
<accession>A0A0P8AIH2</accession>
<feature type="compositionally biased region" description="Gly residues" evidence="1">
    <location>
        <begin position="245"/>
        <end position="267"/>
    </location>
</feature>
<dbReference type="EMBL" id="LKCM01000097">
    <property type="protein sequence ID" value="KPQ44359.1"/>
    <property type="molecule type" value="Genomic_DNA"/>
</dbReference>
<proteinExistence type="predicted"/>
<keyword evidence="2" id="KW-0472">Membrane</keyword>
<dbReference type="Pfam" id="PF10633">
    <property type="entry name" value="NPCBM_assoc"/>
    <property type="match status" value="1"/>
</dbReference>
<evidence type="ECO:0000313" key="4">
    <source>
        <dbReference type="EMBL" id="KPQ44359.1"/>
    </source>
</evidence>
<feature type="domain" description="Alpha-galactosidase NEW3" evidence="3">
    <location>
        <begin position="165"/>
        <end position="223"/>
    </location>
</feature>
<name>A0A0P8AIH2_9EURY</name>
<evidence type="ECO:0000313" key="5">
    <source>
        <dbReference type="Proteomes" id="UP000050360"/>
    </source>
</evidence>
<protein>
    <submittedName>
        <fullName evidence="4">Cell surface protein</fullName>
    </submittedName>
</protein>
<comment type="caution">
    <text evidence="4">The sequence shown here is derived from an EMBL/GenBank/DDBJ whole genome shotgun (WGS) entry which is preliminary data.</text>
</comment>
<evidence type="ECO:0000259" key="3">
    <source>
        <dbReference type="Pfam" id="PF10633"/>
    </source>
</evidence>